<evidence type="ECO:0000313" key="2">
    <source>
        <dbReference type="EMBL" id="MDJ1649929.1"/>
    </source>
</evidence>
<dbReference type="EMBL" id="JASJEU010000007">
    <property type="protein sequence ID" value="MDJ1649929.1"/>
    <property type="molecule type" value="Genomic_DNA"/>
</dbReference>
<name>A0ABT7DK75_9ACTN</name>
<proteinExistence type="predicted"/>
<evidence type="ECO:0008006" key="4">
    <source>
        <dbReference type="Google" id="ProtNLM"/>
    </source>
</evidence>
<gene>
    <name evidence="2" type="ORF">QNJ86_03860</name>
</gene>
<evidence type="ECO:0000313" key="3">
    <source>
        <dbReference type="Proteomes" id="UP001232750"/>
    </source>
</evidence>
<keyword evidence="1" id="KW-0812">Transmembrane</keyword>
<dbReference type="RefSeq" id="WP_283831275.1">
    <property type="nucleotide sequence ID" value="NZ_JASJEU010000007.1"/>
</dbReference>
<accession>A0ABT7DK75</accession>
<keyword evidence="3" id="KW-1185">Reference proteome</keyword>
<evidence type="ECO:0000256" key="1">
    <source>
        <dbReference type="SAM" id="Phobius"/>
    </source>
</evidence>
<protein>
    <recommendedName>
        <fullName evidence="4">Type 4 fimbrial biogenesis protein PilX N-terminal domain-containing protein</fullName>
    </recommendedName>
</protein>
<dbReference type="Proteomes" id="UP001232750">
    <property type="component" value="Unassembled WGS sequence"/>
</dbReference>
<organism evidence="2 3">
    <name type="scientific">Gordonibacter faecis</name>
    <dbReference type="NCBI Taxonomy" id="3047475"/>
    <lineage>
        <taxon>Bacteria</taxon>
        <taxon>Bacillati</taxon>
        <taxon>Actinomycetota</taxon>
        <taxon>Coriobacteriia</taxon>
        <taxon>Eggerthellales</taxon>
        <taxon>Eggerthellaceae</taxon>
        <taxon>Gordonibacter</taxon>
    </lineage>
</organism>
<keyword evidence="1" id="KW-1133">Transmembrane helix</keyword>
<feature type="transmembrane region" description="Helical" evidence="1">
    <location>
        <begin position="25"/>
        <end position="48"/>
    </location>
</feature>
<sequence>MGGSTYGPAARRVVDVAQDTRGASILIALLFFLVCALVGAVVLTAATVSTGQLVDYEKSQQAYYSTTSAAELFRDELVGGTCTVSGEDYTCAFADANTSVQNFIAGAVKSQNTTSNPLAPSAATATLKVSAPADNDTLKDVTARLTMGGKNASTPFDLRITFSPTVYDGAVGNYQVVLTIPASCLYDEAGTTLQSITWKDAVITKSPRQTESS</sequence>
<keyword evidence="1" id="KW-0472">Membrane</keyword>
<reference evidence="2 3" key="1">
    <citation type="submission" date="2023-05" db="EMBL/GenBank/DDBJ databases">
        <title>Gordonibacter KGMB12511T sp. nov., isolated from faeces of healthy Korean.</title>
        <authorList>
            <person name="Kim H.S."/>
            <person name="Kim J.-S."/>
            <person name="Suh M.K."/>
            <person name="Eom M.K."/>
            <person name="Do H.E."/>
            <person name="Lee J.-S."/>
        </authorList>
    </citation>
    <scope>NUCLEOTIDE SEQUENCE [LARGE SCALE GENOMIC DNA]</scope>
    <source>
        <strain evidence="2 3">KGMB12511</strain>
    </source>
</reference>
<comment type="caution">
    <text evidence="2">The sequence shown here is derived from an EMBL/GenBank/DDBJ whole genome shotgun (WGS) entry which is preliminary data.</text>
</comment>